<dbReference type="Gramene" id="EFJ18738">
    <property type="protein sequence ID" value="EFJ18738"/>
    <property type="gene ID" value="SELMODRAFT_6816"/>
</dbReference>
<dbReference type="InterPro" id="IPR027417">
    <property type="entry name" value="P-loop_NTPase"/>
</dbReference>
<dbReference type="KEGG" id="smo:SELMODRAFT_6816"/>
<feature type="domain" description="Helicase C-terminal" evidence="2">
    <location>
        <begin position="4"/>
        <end position="44"/>
    </location>
</feature>
<dbReference type="GO" id="GO:0016787">
    <property type="term" value="F:hydrolase activity"/>
    <property type="evidence" value="ECO:0007669"/>
    <property type="project" value="UniProtKB-KW"/>
</dbReference>
<dbReference type="eggNOG" id="KOG0298">
    <property type="taxonomic scope" value="Eukaryota"/>
</dbReference>
<gene>
    <name evidence="3" type="ORF">SELMODRAFT_6816</name>
</gene>
<evidence type="ECO:0000256" key="1">
    <source>
        <dbReference type="ARBA" id="ARBA00022801"/>
    </source>
</evidence>
<reference evidence="3 4" key="1">
    <citation type="journal article" date="2011" name="Science">
        <title>The Selaginella genome identifies genetic changes associated with the evolution of vascular plants.</title>
        <authorList>
            <person name="Banks J.A."/>
            <person name="Nishiyama T."/>
            <person name="Hasebe M."/>
            <person name="Bowman J.L."/>
            <person name="Gribskov M."/>
            <person name="dePamphilis C."/>
            <person name="Albert V.A."/>
            <person name="Aono N."/>
            <person name="Aoyama T."/>
            <person name="Ambrose B.A."/>
            <person name="Ashton N.W."/>
            <person name="Axtell M.J."/>
            <person name="Barker E."/>
            <person name="Barker M.S."/>
            <person name="Bennetzen J.L."/>
            <person name="Bonawitz N.D."/>
            <person name="Chapple C."/>
            <person name="Cheng C."/>
            <person name="Correa L.G."/>
            <person name="Dacre M."/>
            <person name="DeBarry J."/>
            <person name="Dreyer I."/>
            <person name="Elias M."/>
            <person name="Engstrom E.M."/>
            <person name="Estelle M."/>
            <person name="Feng L."/>
            <person name="Finet C."/>
            <person name="Floyd S.K."/>
            <person name="Frommer W.B."/>
            <person name="Fujita T."/>
            <person name="Gramzow L."/>
            <person name="Gutensohn M."/>
            <person name="Harholt J."/>
            <person name="Hattori M."/>
            <person name="Heyl A."/>
            <person name="Hirai T."/>
            <person name="Hiwatashi Y."/>
            <person name="Ishikawa M."/>
            <person name="Iwata M."/>
            <person name="Karol K.G."/>
            <person name="Koehler B."/>
            <person name="Kolukisaoglu U."/>
            <person name="Kubo M."/>
            <person name="Kurata T."/>
            <person name="Lalonde S."/>
            <person name="Li K."/>
            <person name="Li Y."/>
            <person name="Litt A."/>
            <person name="Lyons E."/>
            <person name="Manning G."/>
            <person name="Maruyama T."/>
            <person name="Michael T.P."/>
            <person name="Mikami K."/>
            <person name="Miyazaki S."/>
            <person name="Morinaga S."/>
            <person name="Murata T."/>
            <person name="Mueller-Roeber B."/>
            <person name="Nelson D.R."/>
            <person name="Obara M."/>
            <person name="Oguri Y."/>
            <person name="Olmstead R.G."/>
            <person name="Onodera N."/>
            <person name="Petersen B.L."/>
            <person name="Pils B."/>
            <person name="Prigge M."/>
            <person name="Rensing S.A."/>
            <person name="Riano-Pachon D.M."/>
            <person name="Roberts A.W."/>
            <person name="Sato Y."/>
            <person name="Scheller H.V."/>
            <person name="Schulz B."/>
            <person name="Schulz C."/>
            <person name="Shakirov E.V."/>
            <person name="Shibagaki N."/>
            <person name="Shinohara N."/>
            <person name="Shippen D.E."/>
            <person name="Soerensen I."/>
            <person name="Sotooka R."/>
            <person name="Sugimoto N."/>
            <person name="Sugita M."/>
            <person name="Sumikawa N."/>
            <person name="Tanurdzic M."/>
            <person name="Theissen G."/>
            <person name="Ulvskov P."/>
            <person name="Wakazuki S."/>
            <person name="Weng J.K."/>
            <person name="Willats W.W."/>
            <person name="Wipf D."/>
            <person name="Wolf P.G."/>
            <person name="Yang L."/>
            <person name="Zimmer A.D."/>
            <person name="Zhu Q."/>
            <person name="Mitros T."/>
            <person name="Hellsten U."/>
            <person name="Loque D."/>
            <person name="Otillar R."/>
            <person name="Salamov A."/>
            <person name="Schmutz J."/>
            <person name="Shapiro H."/>
            <person name="Lindquist E."/>
            <person name="Lucas S."/>
            <person name="Rokhsar D."/>
            <person name="Grigoriev I.V."/>
        </authorList>
    </citation>
    <scope>NUCLEOTIDE SEQUENCE [LARGE SCALE GENOMIC DNA]</scope>
</reference>
<dbReference type="HOGENOM" id="CLU_2461373_0_0_1"/>
<dbReference type="Gene3D" id="3.40.50.300">
    <property type="entry name" value="P-loop containing nucleotide triphosphate hydrolases"/>
    <property type="match status" value="1"/>
</dbReference>
<evidence type="ECO:0000313" key="4">
    <source>
        <dbReference type="Proteomes" id="UP000001514"/>
    </source>
</evidence>
<feature type="non-terminal residue" evidence="3">
    <location>
        <position position="1"/>
    </location>
</feature>
<protein>
    <recommendedName>
        <fullName evidence="2">Helicase C-terminal domain-containing protein</fullName>
    </recommendedName>
</protein>
<dbReference type="SUPFAM" id="SSF52540">
    <property type="entry name" value="P-loop containing nucleoside triphosphate hydrolases"/>
    <property type="match status" value="1"/>
</dbReference>
<sequence length="89" mass="10116">VMLLPIQHGANGLNLIEAQHVILVEPLLNPAVEAQAINRVHRIGQRLKTLVHRFIICNTVEENIYKMSQQKTNLLPMKQKEQPLSANDM</sequence>
<dbReference type="STRING" id="88036.D8SAE2"/>
<proteinExistence type="predicted"/>
<dbReference type="InterPro" id="IPR052583">
    <property type="entry name" value="ATP-helicase/E3_Ub-Ligase"/>
</dbReference>
<accession>D8SAE2</accession>
<organism evidence="4">
    <name type="scientific">Selaginella moellendorffii</name>
    <name type="common">Spikemoss</name>
    <dbReference type="NCBI Taxonomy" id="88036"/>
    <lineage>
        <taxon>Eukaryota</taxon>
        <taxon>Viridiplantae</taxon>
        <taxon>Streptophyta</taxon>
        <taxon>Embryophyta</taxon>
        <taxon>Tracheophyta</taxon>
        <taxon>Lycopodiopsida</taxon>
        <taxon>Selaginellales</taxon>
        <taxon>Selaginellaceae</taxon>
        <taxon>Selaginella</taxon>
    </lineage>
</organism>
<dbReference type="InterPro" id="IPR001650">
    <property type="entry name" value="Helicase_C-like"/>
</dbReference>
<dbReference type="InParanoid" id="D8SAE2"/>
<dbReference type="PANTHER" id="PTHR45865">
    <property type="entry name" value="E3 UBIQUITIN-PROTEIN LIGASE SHPRH FAMILY MEMBER"/>
    <property type="match status" value="1"/>
</dbReference>
<dbReference type="InterPro" id="IPR049730">
    <property type="entry name" value="SNF2/RAD54-like_C"/>
</dbReference>
<dbReference type="Pfam" id="PF00271">
    <property type="entry name" value="Helicase_C"/>
    <property type="match status" value="1"/>
</dbReference>
<feature type="non-terminal residue" evidence="3">
    <location>
        <position position="89"/>
    </location>
</feature>
<dbReference type="PANTHER" id="PTHR45865:SF1">
    <property type="entry name" value="E3 UBIQUITIN-PROTEIN LIGASE SHPRH"/>
    <property type="match status" value="1"/>
</dbReference>
<dbReference type="Proteomes" id="UP000001514">
    <property type="component" value="Unassembled WGS sequence"/>
</dbReference>
<dbReference type="AlphaFoldDB" id="D8SAE2"/>
<keyword evidence="4" id="KW-1185">Reference proteome</keyword>
<name>D8SAE2_SELML</name>
<keyword evidence="1" id="KW-0378">Hydrolase</keyword>
<evidence type="ECO:0000259" key="2">
    <source>
        <dbReference type="Pfam" id="PF00271"/>
    </source>
</evidence>
<evidence type="ECO:0000313" key="3">
    <source>
        <dbReference type="EMBL" id="EFJ18738.1"/>
    </source>
</evidence>
<dbReference type="EMBL" id="GL377609">
    <property type="protein sequence ID" value="EFJ18738.1"/>
    <property type="molecule type" value="Genomic_DNA"/>
</dbReference>
<dbReference type="CDD" id="cd18793">
    <property type="entry name" value="SF2_C_SNF"/>
    <property type="match status" value="1"/>
</dbReference>